<dbReference type="InterPro" id="IPR057601">
    <property type="entry name" value="Oar-like_b-barrel"/>
</dbReference>
<dbReference type="Gene3D" id="2.170.130.10">
    <property type="entry name" value="TonB-dependent receptor, plug domain"/>
    <property type="match status" value="1"/>
</dbReference>
<evidence type="ECO:0000313" key="9">
    <source>
        <dbReference type="Proteomes" id="UP000184480"/>
    </source>
</evidence>
<dbReference type="GO" id="GO:0009279">
    <property type="term" value="C:cell outer membrane"/>
    <property type="evidence" value="ECO:0007669"/>
    <property type="project" value="UniProtKB-SubCell"/>
</dbReference>
<dbReference type="InterPro" id="IPR008969">
    <property type="entry name" value="CarboxyPept-like_regulatory"/>
</dbReference>
<keyword evidence="3" id="KW-1134">Transmembrane beta strand</keyword>
<proteinExistence type="predicted"/>
<evidence type="ECO:0000313" key="8">
    <source>
        <dbReference type="EMBL" id="SHF23604.1"/>
    </source>
</evidence>
<evidence type="ECO:0000256" key="2">
    <source>
        <dbReference type="ARBA" id="ARBA00022448"/>
    </source>
</evidence>
<organism evidence="8 9">
    <name type="scientific">Dysgonomonas macrotermitis</name>
    <dbReference type="NCBI Taxonomy" id="1346286"/>
    <lineage>
        <taxon>Bacteria</taxon>
        <taxon>Pseudomonadati</taxon>
        <taxon>Bacteroidota</taxon>
        <taxon>Bacteroidia</taxon>
        <taxon>Bacteroidales</taxon>
        <taxon>Dysgonomonadaceae</taxon>
        <taxon>Dysgonomonas</taxon>
    </lineage>
</organism>
<evidence type="ECO:0000256" key="4">
    <source>
        <dbReference type="ARBA" id="ARBA00022692"/>
    </source>
</evidence>
<reference evidence="9" key="1">
    <citation type="submission" date="2016-11" db="EMBL/GenBank/DDBJ databases">
        <authorList>
            <person name="Varghese N."/>
            <person name="Submissions S."/>
        </authorList>
    </citation>
    <scope>NUCLEOTIDE SEQUENCE [LARGE SCALE GENOMIC DNA]</scope>
    <source>
        <strain evidence="9">DSM 27370</strain>
    </source>
</reference>
<dbReference type="SUPFAM" id="SSF56935">
    <property type="entry name" value="Porins"/>
    <property type="match status" value="1"/>
</dbReference>
<dbReference type="Pfam" id="PF13620">
    <property type="entry name" value="CarboxypepD_reg"/>
    <property type="match status" value="1"/>
</dbReference>
<dbReference type="Proteomes" id="UP000184480">
    <property type="component" value="Unassembled WGS sequence"/>
</dbReference>
<dbReference type="GO" id="GO:0044718">
    <property type="term" value="P:siderophore transmembrane transport"/>
    <property type="evidence" value="ECO:0007669"/>
    <property type="project" value="TreeGrafter"/>
</dbReference>
<dbReference type="PANTHER" id="PTHR30069">
    <property type="entry name" value="TONB-DEPENDENT OUTER MEMBRANE RECEPTOR"/>
    <property type="match status" value="1"/>
</dbReference>
<dbReference type="Pfam" id="PF25183">
    <property type="entry name" value="OMP_b-brl_4"/>
    <property type="match status" value="2"/>
</dbReference>
<name>A0A1M5A066_9BACT</name>
<evidence type="ECO:0000256" key="6">
    <source>
        <dbReference type="ARBA" id="ARBA00023237"/>
    </source>
</evidence>
<dbReference type="Gene3D" id="2.60.40.1120">
    <property type="entry name" value="Carboxypeptidase-like, regulatory domain"/>
    <property type="match status" value="1"/>
</dbReference>
<dbReference type="InterPro" id="IPR039426">
    <property type="entry name" value="TonB-dep_rcpt-like"/>
</dbReference>
<dbReference type="AlphaFoldDB" id="A0A1M5A066"/>
<dbReference type="InterPro" id="IPR036942">
    <property type="entry name" value="Beta-barrel_TonB_sf"/>
</dbReference>
<evidence type="ECO:0000256" key="1">
    <source>
        <dbReference type="ARBA" id="ARBA00004571"/>
    </source>
</evidence>
<dbReference type="OrthoDB" id="9768147at2"/>
<accession>A0A1M5A066</accession>
<dbReference type="STRING" id="1346286.SAMN05444362_104243"/>
<dbReference type="GO" id="GO:0004180">
    <property type="term" value="F:carboxypeptidase activity"/>
    <property type="evidence" value="ECO:0007669"/>
    <property type="project" value="UniProtKB-KW"/>
</dbReference>
<keyword evidence="8" id="KW-0645">Protease</keyword>
<keyword evidence="6" id="KW-0998">Cell outer membrane</keyword>
<gene>
    <name evidence="8" type="ORF">SAMN05444362_104243</name>
</gene>
<keyword evidence="4" id="KW-0812">Transmembrane</keyword>
<dbReference type="Gene3D" id="2.40.170.20">
    <property type="entry name" value="TonB-dependent receptor, beta-barrel domain"/>
    <property type="match status" value="1"/>
</dbReference>
<feature type="domain" description="TonB-dependent transporter Oar-like beta-barrel" evidence="7">
    <location>
        <begin position="240"/>
        <end position="315"/>
    </location>
</feature>
<dbReference type="EMBL" id="FQUC01000004">
    <property type="protein sequence ID" value="SHF23604.1"/>
    <property type="molecule type" value="Genomic_DNA"/>
</dbReference>
<dbReference type="GO" id="GO:0015344">
    <property type="term" value="F:siderophore uptake transmembrane transporter activity"/>
    <property type="evidence" value="ECO:0007669"/>
    <property type="project" value="TreeGrafter"/>
</dbReference>
<comment type="subcellular location">
    <subcellularLocation>
        <location evidence="1">Cell outer membrane</location>
        <topology evidence="1">Multi-pass membrane protein</topology>
    </subcellularLocation>
</comment>
<keyword evidence="2" id="KW-0813">Transport</keyword>
<evidence type="ECO:0000256" key="5">
    <source>
        <dbReference type="ARBA" id="ARBA00023136"/>
    </source>
</evidence>
<dbReference type="RefSeq" id="WP_062182121.1">
    <property type="nucleotide sequence ID" value="NZ_BBXL01000015.1"/>
</dbReference>
<evidence type="ECO:0000256" key="3">
    <source>
        <dbReference type="ARBA" id="ARBA00022452"/>
    </source>
</evidence>
<feature type="domain" description="TonB-dependent transporter Oar-like beta-barrel" evidence="7">
    <location>
        <begin position="352"/>
        <end position="999"/>
    </location>
</feature>
<keyword evidence="5" id="KW-0472">Membrane</keyword>
<dbReference type="InterPro" id="IPR037066">
    <property type="entry name" value="Plug_dom_sf"/>
</dbReference>
<keyword evidence="8" id="KW-0378">Hydrolase</keyword>
<protein>
    <submittedName>
        <fullName evidence="8">Carboxypeptidase regulatory-like domain-containing protein</fullName>
    </submittedName>
</protein>
<sequence length="1057" mass="117110">MRKVSFLLLVFFIGLFTSVYGQITTSSLSGRVQDDRETLPGAIIVAKHEPSGTTYQAVTNEDGRFQIQGMRTGGPYTVSISLIGFNKYIQNNVGLRLGETYDIQAKLNSSDQELGEVVVTIDRNAIFEGKKTGAASNFSTSQIQNTASVSRSVYDITKLVPQASVTGSGMSFAGSNNRYNSFQIDGTVNNDVFGLSSSGTNGGQAGANPISLDAIEEIQVVIAPFDVRQSGFTGGGINAITKSGTNTFHGSAYGYYNNENFIGKTPGDASERSRLGKQSSKTYGATLGGPIIKDKLFFFGNVEQVKETYPSSNNIGTESSSLNVGEVDQIVNKIKDLTGGYDGGGYGPQDIDTKSTKVLGRIDWNINSHNKLTARYSYLDARKLVFSNKPAAALLNNSGYYMNNKTNSFVAELNSAFSSGWSNELRVGFTRVRDSRDAVGQPMPYVTIKNLSGGTSLSFGTETYSTANSLDQDIYTLTNNLSWVKGNHVFTFGTHNELFNMKNLFISNNYGSYVYSSLADFLTVGTANEVAPESYNYSYSREDITGTTKWAPKFGAAQLGFYVQDDWNVTDRFKLTYGLRADIPLFFDTPRANDVFNSSDIAKEYGLATDQMPKTRVLWSPRVGFRYEVDQEKKTILRGGVGIFTGRVPFVWISNSFSNTGVEFSRTSINRTQEGQLAGDFADGFKFNADPNQQYISSGNFTSEVDVMNKNFKFPSVFRANVAVDQMLPGGVKGTLEGMYSKTLNNILYENINYQQSGTLNHGGDNRPVYTKADKNFTQIVYLKNTNKGFTYNVTAKLEKEFDFGLDVMAAYTYGMAKSLNDGGSSQAYSNWKYNPTYYGDAKPELTYSSFDVRNRIVASVSYTKEYARNFATTVSLFYNGQNGGRYSLLYSNDINGDGYSGNDLLYIPTETEVADMTFTDISNGATAAEQKEAFTTWINANKELRENRGSHIKRNAMRMPFEHHFDFHIAQQFYMNVAGRRHTLEVTFDILNVGNLFNKKWGMYNQTTTGYDLTPVKTSTNTAGVTTYNFYDPGKMYTNTDITSRWRSQIGLRYIF</sequence>
<dbReference type="SUPFAM" id="SSF49464">
    <property type="entry name" value="Carboxypeptidase regulatory domain-like"/>
    <property type="match status" value="1"/>
</dbReference>
<evidence type="ECO:0000259" key="7">
    <source>
        <dbReference type="Pfam" id="PF25183"/>
    </source>
</evidence>
<keyword evidence="8" id="KW-0121">Carboxypeptidase</keyword>
<keyword evidence="9" id="KW-1185">Reference proteome</keyword>
<dbReference type="PANTHER" id="PTHR30069:SF46">
    <property type="entry name" value="OAR PROTEIN"/>
    <property type="match status" value="1"/>
</dbReference>